<protein>
    <recommendedName>
        <fullName evidence="6">F-box domain-containing protein</fullName>
    </recommendedName>
</protein>
<dbReference type="PANTHER" id="PTHR32141:SF123">
    <property type="entry name" value="F-BOX DOMAIN-CONTAINING PROTEIN"/>
    <property type="match status" value="1"/>
</dbReference>
<proteinExistence type="predicted"/>
<feature type="domain" description="F-box/LRR-repeat protein 15/At3g58940/PEG3-like LRR" evidence="3">
    <location>
        <begin position="173"/>
        <end position="359"/>
    </location>
</feature>
<dbReference type="Proteomes" id="UP000636709">
    <property type="component" value="Unassembled WGS sequence"/>
</dbReference>
<evidence type="ECO:0008006" key="6">
    <source>
        <dbReference type="Google" id="ProtNLM"/>
    </source>
</evidence>
<dbReference type="InterPro" id="IPR001810">
    <property type="entry name" value="F-box_dom"/>
</dbReference>
<dbReference type="SUPFAM" id="SSF81383">
    <property type="entry name" value="F-box domain"/>
    <property type="match status" value="1"/>
</dbReference>
<feature type="region of interest" description="Disordered" evidence="1">
    <location>
        <begin position="1"/>
        <end position="85"/>
    </location>
</feature>
<name>A0A835DY47_9POAL</name>
<dbReference type="InterPro" id="IPR053781">
    <property type="entry name" value="F-box_AtFBL13-like"/>
</dbReference>
<organism evidence="4 5">
    <name type="scientific">Digitaria exilis</name>
    <dbReference type="NCBI Taxonomy" id="1010633"/>
    <lineage>
        <taxon>Eukaryota</taxon>
        <taxon>Viridiplantae</taxon>
        <taxon>Streptophyta</taxon>
        <taxon>Embryophyta</taxon>
        <taxon>Tracheophyta</taxon>
        <taxon>Spermatophyta</taxon>
        <taxon>Magnoliopsida</taxon>
        <taxon>Liliopsida</taxon>
        <taxon>Poales</taxon>
        <taxon>Poaceae</taxon>
        <taxon>PACMAD clade</taxon>
        <taxon>Panicoideae</taxon>
        <taxon>Panicodae</taxon>
        <taxon>Paniceae</taxon>
        <taxon>Anthephorinae</taxon>
        <taxon>Digitaria</taxon>
    </lineage>
</organism>
<dbReference type="AlphaFoldDB" id="A0A835DY47"/>
<reference evidence="4" key="1">
    <citation type="submission" date="2020-07" db="EMBL/GenBank/DDBJ databases">
        <title>Genome sequence and genetic diversity analysis of an under-domesticated orphan crop, white fonio (Digitaria exilis).</title>
        <authorList>
            <person name="Bennetzen J.L."/>
            <person name="Chen S."/>
            <person name="Ma X."/>
            <person name="Wang X."/>
            <person name="Yssel A.E.J."/>
            <person name="Chaluvadi S.R."/>
            <person name="Johnson M."/>
            <person name="Gangashetty P."/>
            <person name="Hamidou F."/>
            <person name="Sanogo M.D."/>
            <person name="Zwaenepoel A."/>
            <person name="Wallace J."/>
            <person name="Van De Peer Y."/>
            <person name="Van Deynze A."/>
        </authorList>
    </citation>
    <scope>NUCLEOTIDE SEQUENCE</scope>
    <source>
        <tissue evidence="4">Leaves</tissue>
    </source>
</reference>
<dbReference type="CDD" id="cd22160">
    <property type="entry name" value="F-box_AtFBL13-like"/>
    <property type="match status" value="1"/>
</dbReference>
<feature type="domain" description="F-box/LRR-repeat protein 15/At3g58940/PEG3-like LRR" evidence="3">
    <location>
        <begin position="378"/>
        <end position="609"/>
    </location>
</feature>
<keyword evidence="5" id="KW-1185">Reference proteome</keyword>
<evidence type="ECO:0000313" key="5">
    <source>
        <dbReference type="Proteomes" id="UP000636709"/>
    </source>
</evidence>
<evidence type="ECO:0000313" key="4">
    <source>
        <dbReference type="EMBL" id="KAF8655101.1"/>
    </source>
</evidence>
<dbReference type="InterPro" id="IPR055411">
    <property type="entry name" value="LRR_FXL15/At3g58940/PEG3-like"/>
</dbReference>
<dbReference type="OrthoDB" id="594804at2759"/>
<evidence type="ECO:0000259" key="3">
    <source>
        <dbReference type="Pfam" id="PF24758"/>
    </source>
</evidence>
<dbReference type="PANTHER" id="PTHR32141">
    <property type="match status" value="1"/>
</dbReference>
<dbReference type="Pfam" id="PF00646">
    <property type="entry name" value="F-box"/>
    <property type="match status" value="1"/>
</dbReference>
<feature type="domain" description="F-box" evidence="2">
    <location>
        <begin position="83"/>
        <end position="119"/>
    </location>
</feature>
<dbReference type="EMBL" id="JACEFO010002599">
    <property type="protein sequence ID" value="KAF8655101.1"/>
    <property type="molecule type" value="Genomic_DNA"/>
</dbReference>
<evidence type="ECO:0000259" key="2">
    <source>
        <dbReference type="Pfam" id="PF00646"/>
    </source>
</evidence>
<dbReference type="SUPFAM" id="SSF52058">
    <property type="entry name" value="L domain-like"/>
    <property type="match status" value="1"/>
</dbReference>
<dbReference type="InterPro" id="IPR036047">
    <property type="entry name" value="F-box-like_dom_sf"/>
</dbReference>
<sequence length="614" mass="67564">MSPAHRLAALSARGRHRGGAPLPCAKRSRRESPEANPPQLAAAESGELSGSGKPFEPEQSRFREPAPPGAEGDESGDGAPDRISGLPDAILGEVVSLLSTKEAARTQVVASRWRHVWRGAPLVLDATDLEGKGWPVNEQALAGAVSRILSAHPGPCRRFCVQPYHLYDRRATVDAWLRSPALENLKELDFCGRRRYLRCPVNQLAPPPASTFRFCATLHVATFSNFQLLDGTVEALQFPKLTHLALVEVRITEGSLHNMISSCPVLECLLLDGSFGFECLRVSCRRLQSIAVGVDLYFNEPMFRKLVIVDAPCLERLLYLRDRMGLLVSVISAPKLVTLGCLSDWRGSETVFGTTAIKGPGRCFRVPAQLIHRVPDTMDAWLRSPALDNLQEIDFYHTSFEARVVVQDPLPPPASVFRFSGSLRVATIGKCHILDGLAETLRFPELAHLGIESVRISEAALQSLISSCAALECLFLNKSFGFSCLWINSSCLRSIGLGYEHYRGPLPWFKELIIEDAPRLEKLLYAESIAGLNLSVISAPKLATLGCLSNFGISSRVLFGDTAFQGLRAESLMTVVRNVKILAVNLRVFDLDKVIDLMKCFPCLEKLYVKVQIL</sequence>
<dbReference type="InterPro" id="IPR032675">
    <property type="entry name" value="LRR_dom_sf"/>
</dbReference>
<dbReference type="Gene3D" id="3.80.10.10">
    <property type="entry name" value="Ribonuclease Inhibitor"/>
    <property type="match status" value="2"/>
</dbReference>
<dbReference type="InterPro" id="IPR055302">
    <property type="entry name" value="F-box_dom-containing"/>
</dbReference>
<gene>
    <name evidence="4" type="ORF">HU200_061233</name>
</gene>
<accession>A0A835DY47</accession>
<dbReference type="Pfam" id="PF24758">
    <property type="entry name" value="LRR_At5g56370"/>
    <property type="match status" value="2"/>
</dbReference>
<feature type="compositionally biased region" description="Basic and acidic residues" evidence="1">
    <location>
        <begin position="55"/>
        <end position="64"/>
    </location>
</feature>
<evidence type="ECO:0000256" key="1">
    <source>
        <dbReference type="SAM" id="MobiDB-lite"/>
    </source>
</evidence>
<comment type="caution">
    <text evidence="4">The sequence shown here is derived from an EMBL/GenBank/DDBJ whole genome shotgun (WGS) entry which is preliminary data.</text>
</comment>